<dbReference type="AlphaFoldDB" id="A0A4R6JAS4"/>
<evidence type="ECO:0000313" key="2">
    <source>
        <dbReference type="Proteomes" id="UP000294901"/>
    </source>
</evidence>
<sequence>MLRRPSYLGVTNALALLRLLPTSDRHKDAGILALRQQVAVLERQLHGEQARFTPAGRVRLPRRSRSGAARLAAAADLGGCESRCRPAARS</sequence>
<gene>
    <name evidence="1" type="ORF">C8E87_6972</name>
</gene>
<protein>
    <submittedName>
        <fullName evidence="1">Uncharacterized protein</fullName>
    </submittedName>
</protein>
<keyword evidence="2" id="KW-1185">Reference proteome</keyword>
<dbReference type="OrthoDB" id="1551204at2"/>
<proteinExistence type="predicted"/>
<comment type="caution">
    <text evidence="1">The sequence shown here is derived from an EMBL/GenBank/DDBJ whole genome shotgun (WGS) entry which is preliminary data.</text>
</comment>
<organism evidence="1 2">
    <name type="scientific">Paractinoplanes brasiliensis</name>
    <dbReference type="NCBI Taxonomy" id="52695"/>
    <lineage>
        <taxon>Bacteria</taxon>
        <taxon>Bacillati</taxon>
        <taxon>Actinomycetota</taxon>
        <taxon>Actinomycetes</taxon>
        <taxon>Micromonosporales</taxon>
        <taxon>Micromonosporaceae</taxon>
        <taxon>Paractinoplanes</taxon>
    </lineage>
</organism>
<accession>A0A4R6JAS4</accession>
<evidence type="ECO:0000313" key="1">
    <source>
        <dbReference type="EMBL" id="TDO31546.1"/>
    </source>
</evidence>
<name>A0A4R6JAS4_9ACTN</name>
<dbReference type="RefSeq" id="WP_133877636.1">
    <property type="nucleotide sequence ID" value="NZ_BOMD01000080.1"/>
</dbReference>
<dbReference type="EMBL" id="SNWR01000002">
    <property type="protein sequence ID" value="TDO31546.1"/>
    <property type="molecule type" value="Genomic_DNA"/>
</dbReference>
<reference evidence="1 2" key="1">
    <citation type="submission" date="2019-03" db="EMBL/GenBank/DDBJ databases">
        <title>Sequencing the genomes of 1000 actinobacteria strains.</title>
        <authorList>
            <person name="Klenk H.-P."/>
        </authorList>
    </citation>
    <scope>NUCLEOTIDE SEQUENCE [LARGE SCALE GENOMIC DNA]</scope>
    <source>
        <strain evidence="1 2">DSM 43805</strain>
    </source>
</reference>
<dbReference type="Proteomes" id="UP000294901">
    <property type="component" value="Unassembled WGS sequence"/>
</dbReference>